<organism evidence="7 8">
    <name type="scientific">Sphingobacterium tenebrionis</name>
    <dbReference type="NCBI Taxonomy" id="3111775"/>
    <lineage>
        <taxon>Bacteria</taxon>
        <taxon>Pseudomonadati</taxon>
        <taxon>Bacteroidota</taxon>
        <taxon>Sphingobacteriia</taxon>
        <taxon>Sphingobacteriales</taxon>
        <taxon>Sphingobacteriaceae</taxon>
        <taxon>Sphingobacterium</taxon>
    </lineage>
</organism>
<name>A0ABU8I321_9SPHI</name>
<dbReference type="InterPro" id="IPR039425">
    <property type="entry name" value="RNA_pol_sigma-70-like"/>
</dbReference>
<dbReference type="InterPro" id="IPR013325">
    <property type="entry name" value="RNA_pol_sigma_r2"/>
</dbReference>
<dbReference type="RefSeq" id="WP_336557220.1">
    <property type="nucleotide sequence ID" value="NZ_JAYLLN010000003.1"/>
</dbReference>
<dbReference type="CDD" id="cd06171">
    <property type="entry name" value="Sigma70_r4"/>
    <property type="match status" value="1"/>
</dbReference>
<evidence type="ECO:0000256" key="3">
    <source>
        <dbReference type="ARBA" id="ARBA00023082"/>
    </source>
</evidence>
<protein>
    <submittedName>
        <fullName evidence="7">RNA polymerase sigma factor</fullName>
    </submittedName>
</protein>
<dbReference type="Pfam" id="PF04542">
    <property type="entry name" value="Sigma70_r2"/>
    <property type="match status" value="1"/>
</dbReference>
<proteinExistence type="inferred from homology"/>
<feature type="domain" description="RNA polymerase sigma-70 region 2" evidence="5">
    <location>
        <begin position="13"/>
        <end position="75"/>
    </location>
</feature>
<dbReference type="Gene3D" id="1.10.1740.10">
    <property type="match status" value="1"/>
</dbReference>
<evidence type="ECO:0000259" key="6">
    <source>
        <dbReference type="Pfam" id="PF08281"/>
    </source>
</evidence>
<accession>A0ABU8I321</accession>
<keyword evidence="4" id="KW-0804">Transcription</keyword>
<evidence type="ECO:0000313" key="8">
    <source>
        <dbReference type="Proteomes" id="UP001363035"/>
    </source>
</evidence>
<comment type="similarity">
    <text evidence="1">Belongs to the sigma-70 factor family. ECF subfamily.</text>
</comment>
<sequence length="169" mass="20135">MNNDFIIKEVLVHSQTLLQYAKRFTKDETDAQDLLQHTLMRVLRYHKNYSKGSNLLGWVYTIMRSCFLNDCRKQNLMNNFIKNANPENDPELRLTNNKSENRFFMEDFQKVMETVPEKFLTPFLMHFEGFRYYEIAEHLNVPEGTVKTRIRTARKLLKKNLSSYGDLKA</sequence>
<dbReference type="SUPFAM" id="SSF88659">
    <property type="entry name" value="Sigma3 and sigma4 domains of RNA polymerase sigma factors"/>
    <property type="match status" value="1"/>
</dbReference>
<dbReference type="PANTHER" id="PTHR43133:SF25">
    <property type="entry name" value="RNA POLYMERASE SIGMA FACTOR RFAY-RELATED"/>
    <property type="match status" value="1"/>
</dbReference>
<gene>
    <name evidence="7" type="ORF">VJ786_02645</name>
</gene>
<dbReference type="Proteomes" id="UP001363035">
    <property type="component" value="Unassembled WGS sequence"/>
</dbReference>
<evidence type="ECO:0000259" key="5">
    <source>
        <dbReference type="Pfam" id="PF04542"/>
    </source>
</evidence>
<dbReference type="InterPro" id="IPR013249">
    <property type="entry name" value="RNA_pol_sigma70_r4_t2"/>
</dbReference>
<dbReference type="SUPFAM" id="SSF88946">
    <property type="entry name" value="Sigma2 domain of RNA polymerase sigma factors"/>
    <property type="match status" value="1"/>
</dbReference>
<dbReference type="Pfam" id="PF08281">
    <property type="entry name" value="Sigma70_r4_2"/>
    <property type="match status" value="1"/>
</dbReference>
<evidence type="ECO:0000256" key="4">
    <source>
        <dbReference type="ARBA" id="ARBA00023163"/>
    </source>
</evidence>
<dbReference type="InterPro" id="IPR036388">
    <property type="entry name" value="WH-like_DNA-bd_sf"/>
</dbReference>
<dbReference type="InterPro" id="IPR013324">
    <property type="entry name" value="RNA_pol_sigma_r3/r4-like"/>
</dbReference>
<dbReference type="EMBL" id="JAYLLN010000003">
    <property type="protein sequence ID" value="MEI5983795.1"/>
    <property type="molecule type" value="Genomic_DNA"/>
</dbReference>
<feature type="domain" description="RNA polymerase sigma factor 70 region 4 type 2" evidence="6">
    <location>
        <begin position="107"/>
        <end position="157"/>
    </location>
</feature>
<dbReference type="PANTHER" id="PTHR43133">
    <property type="entry name" value="RNA POLYMERASE ECF-TYPE SIGMA FACTO"/>
    <property type="match status" value="1"/>
</dbReference>
<dbReference type="InterPro" id="IPR007627">
    <property type="entry name" value="RNA_pol_sigma70_r2"/>
</dbReference>
<evidence type="ECO:0000256" key="2">
    <source>
        <dbReference type="ARBA" id="ARBA00023015"/>
    </source>
</evidence>
<comment type="caution">
    <text evidence="7">The sequence shown here is derived from an EMBL/GenBank/DDBJ whole genome shotgun (WGS) entry which is preliminary data.</text>
</comment>
<dbReference type="Gene3D" id="1.10.10.10">
    <property type="entry name" value="Winged helix-like DNA-binding domain superfamily/Winged helix DNA-binding domain"/>
    <property type="match status" value="1"/>
</dbReference>
<dbReference type="NCBIfam" id="TIGR02937">
    <property type="entry name" value="sigma70-ECF"/>
    <property type="match status" value="1"/>
</dbReference>
<keyword evidence="3" id="KW-0731">Sigma factor</keyword>
<evidence type="ECO:0000313" key="7">
    <source>
        <dbReference type="EMBL" id="MEI5983795.1"/>
    </source>
</evidence>
<evidence type="ECO:0000256" key="1">
    <source>
        <dbReference type="ARBA" id="ARBA00010641"/>
    </source>
</evidence>
<dbReference type="InterPro" id="IPR014284">
    <property type="entry name" value="RNA_pol_sigma-70_dom"/>
</dbReference>
<keyword evidence="8" id="KW-1185">Reference proteome</keyword>
<reference evidence="7 8" key="1">
    <citation type="submission" date="2024-01" db="EMBL/GenBank/DDBJ databases">
        <title>Sphingobacterium tenebrionis sp. nov., a novel endophyte isolated from tenebrio molitor intestines.</title>
        <authorList>
            <person name="Zhang C."/>
        </authorList>
    </citation>
    <scope>NUCLEOTIDE SEQUENCE [LARGE SCALE GENOMIC DNA]</scope>
    <source>
        <strain evidence="7 8">PU5-4</strain>
    </source>
</reference>
<keyword evidence="2" id="KW-0805">Transcription regulation</keyword>